<dbReference type="AlphaFoldDB" id="A0A7E4ULD8"/>
<evidence type="ECO:0000256" key="1">
    <source>
        <dbReference type="ARBA" id="ARBA00007818"/>
    </source>
</evidence>
<keyword evidence="4" id="KW-1185">Reference proteome</keyword>
<protein>
    <submittedName>
        <fullName evidence="5">C2H2-type domain-containing protein</fullName>
    </submittedName>
</protein>
<reference evidence="5" key="2">
    <citation type="submission" date="2020-10" db="UniProtKB">
        <authorList>
            <consortium name="WormBaseParasite"/>
        </authorList>
    </citation>
    <scope>IDENTIFICATION</scope>
</reference>
<sequence length="178" mass="20781">MPHFALELKANLVNVTNLRPADYATHHWCMKFKCSSCGAKFDHWQSATAEEIHVLHEHQRIANLIENCPFCAIQYSIHILPDSYKPYDANKNEQWQQIVRFDCRGMEPVDFDPTVGWVAEGSESGTVFEDIDLTDKEWADYDEKLNQPVEINSIDVRFVSVKYRKKDQKYYLAFQSCK</sequence>
<evidence type="ECO:0000256" key="2">
    <source>
        <dbReference type="ARBA" id="ARBA00022723"/>
    </source>
</evidence>
<accession>A0A7E4ULD8</accession>
<dbReference type="SUPFAM" id="SSF141678">
    <property type="entry name" value="MAL13P1.257-like"/>
    <property type="match status" value="1"/>
</dbReference>
<organism evidence="4 5">
    <name type="scientific">Panagrellus redivivus</name>
    <name type="common">Microworm</name>
    <dbReference type="NCBI Taxonomy" id="6233"/>
    <lineage>
        <taxon>Eukaryota</taxon>
        <taxon>Metazoa</taxon>
        <taxon>Ecdysozoa</taxon>
        <taxon>Nematoda</taxon>
        <taxon>Chromadorea</taxon>
        <taxon>Rhabditida</taxon>
        <taxon>Tylenchina</taxon>
        <taxon>Panagrolaimomorpha</taxon>
        <taxon>Panagrolaimoidea</taxon>
        <taxon>Panagrolaimidae</taxon>
        <taxon>Panagrellus</taxon>
    </lineage>
</organism>
<keyword evidence="3" id="KW-0862">Zinc</keyword>
<dbReference type="Pfam" id="PF05907">
    <property type="entry name" value="CXXC_Zn-b_euk"/>
    <property type="match status" value="1"/>
</dbReference>
<proteinExistence type="inferred from homology"/>
<dbReference type="PANTHER" id="PTHR12857">
    <property type="entry name" value="CXXC MOTIF CONTAINING ZINC BINDING PROTEIN"/>
    <property type="match status" value="1"/>
</dbReference>
<dbReference type="Proteomes" id="UP000492821">
    <property type="component" value="Unassembled WGS sequence"/>
</dbReference>
<comment type="similarity">
    <text evidence="1">Belongs to the UPF0587 family.</text>
</comment>
<reference evidence="4" key="1">
    <citation type="journal article" date="2013" name="Genetics">
        <title>The draft genome and transcriptome of Panagrellus redivivus are shaped by the harsh demands of a free-living lifestyle.</title>
        <authorList>
            <person name="Srinivasan J."/>
            <person name="Dillman A.R."/>
            <person name="Macchietto M.G."/>
            <person name="Heikkinen L."/>
            <person name="Lakso M."/>
            <person name="Fracchia K.M."/>
            <person name="Antoshechkin I."/>
            <person name="Mortazavi A."/>
            <person name="Wong G."/>
            <person name="Sternberg P.W."/>
        </authorList>
    </citation>
    <scope>NUCLEOTIDE SEQUENCE [LARGE SCALE GENOMIC DNA]</scope>
    <source>
        <strain evidence="4">MT8872</strain>
    </source>
</reference>
<dbReference type="GO" id="GO:0008270">
    <property type="term" value="F:zinc ion binding"/>
    <property type="evidence" value="ECO:0007669"/>
    <property type="project" value="TreeGrafter"/>
</dbReference>
<dbReference type="WBParaSite" id="Pan_g10149.t1">
    <property type="protein sequence ID" value="Pan_g10149.t1"/>
    <property type="gene ID" value="Pan_g10149"/>
</dbReference>
<evidence type="ECO:0000256" key="3">
    <source>
        <dbReference type="ARBA" id="ARBA00022833"/>
    </source>
</evidence>
<dbReference type="PANTHER" id="PTHR12857:SF0">
    <property type="entry name" value="CXXC MOTIF CONTAINING ZINC BINDING PROTEIN"/>
    <property type="match status" value="1"/>
</dbReference>
<keyword evidence="2" id="KW-0479">Metal-binding</keyword>
<evidence type="ECO:0000313" key="5">
    <source>
        <dbReference type="WBParaSite" id="Pan_g10149.t1"/>
    </source>
</evidence>
<name>A0A7E4ULD8_PANRE</name>
<evidence type="ECO:0000313" key="4">
    <source>
        <dbReference type="Proteomes" id="UP000492821"/>
    </source>
</evidence>
<dbReference type="InterPro" id="IPR008584">
    <property type="entry name" value="CXXC_Zn-binding_euk"/>
</dbReference>